<accession>A0AAP6EL16</accession>
<sequence>MISDNSYGSRPDYLPDFVNDIQGWGDRQVRLLNHAESRELEAVSLSRFPAATSSALDWGAVPFEERMWWDGEDDWTRMAAEILAPYLQNGRQVAVFWGNLVMPTVTMPATLAVQQAREILDAAPHFWVYPLGGSVLVECLLDGQVTVAKKKSRAGAKGARGNAP</sequence>
<dbReference type="EMBL" id="JARAWP010000049">
    <property type="protein sequence ID" value="MDX3025575.1"/>
    <property type="molecule type" value="Genomic_DNA"/>
</dbReference>
<dbReference type="RefSeq" id="WP_100216777.1">
    <property type="nucleotide sequence ID" value="NZ_BCML01000067.1"/>
</dbReference>
<evidence type="ECO:0000313" key="4">
    <source>
        <dbReference type="Proteomes" id="UP001282288"/>
    </source>
</evidence>
<comment type="caution">
    <text evidence="1">The sequence shown here is derived from an EMBL/GenBank/DDBJ whole genome shotgun (WGS) entry which is preliminary data.</text>
</comment>
<proteinExistence type="predicted"/>
<evidence type="ECO:0000313" key="1">
    <source>
        <dbReference type="EMBL" id="MDX2966156.1"/>
    </source>
</evidence>
<gene>
    <name evidence="1" type="ORF">PV399_41585</name>
    <name evidence="2" type="ORF">PV666_48100</name>
</gene>
<dbReference type="EMBL" id="JARAWC010000053">
    <property type="protein sequence ID" value="MDX2966156.1"/>
    <property type="molecule type" value="Genomic_DNA"/>
</dbReference>
<organism evidence="1 4">
    <name type="scientific">Streptomyces acidiscabies</name>
    <dbReference type="NCBI Taxonomy" id="42234"/>
    <lineage>
        <taxon>Bacteria</taxon>
        <taxon>Bacillati</taxon>
        <taxon>Actinomycetota</taxon>
        <taxon>Actinomycetes</taxon>
        <taxon>Kitasatosporales</taxon>
        <taxon>Streptomycetaceae</taxon>
        <taxon>Streptomyces</taxon>
    </lineage>
</organism>
<dbReference type="Proteomes" id="UP001272987">
    <property type="component" value="Unassembled WGS sequence"/>
</dbReference>
<reference evidence="1 3" key="1">
    <citation type="journal article" date="2023" name="Microb. Genom.">
        <title>Mesoterricola silvestris gen. nov., sp. nov., Mesoterricola sediminis sp. nov., Geothrix oryzae sp. nov., Geothrix edaphica sp. nov., Geothrix rubra sp. nov., and Geothrix limicola sp. nov., six novel members of Acidobacteriota isolated from soils.</title>
        <authorList>
            <person name="Weisberg A.J."/>
            <person name="Pearce E."/>
            <person name="Kramer C.G."/>
            <person name="Chang J.H."/>
            <person name="Clarke C.R."/>
        </authorList>
    </citation>
    <scope>NUCLEOTIDE SEQUENCE</scope>
    <source>
        <strain evidence="2 3">NB05-1H</strain>
        <strain evidence="1">NRRL_B-16521</strain>
    </source>
</reference>
<evidence type="ECO:0000313" key="2">
    <source>
        <dbReference type="EMBL" id="MDX3025575.1"/>
    </source>
</evidence>
<evidence type="ECO:0000313" key="3">
    <source>
        <dbReference type="Proteomes" id="UP001272987"/>
    </source>
</evidence>
<keyword evidence="3" id="KW-1185">Reference proteome</keyword>
<dbReference type="GeneID" id="69810232"/>
<protein>
    <submittedName>
        <fullName evidence="1">Uncharacterized protein</fullName>
    </submittedName>
</protein>
<dbReference type="Proteomes" id="UP001282288">
    <property type="component" value="Unassembled WGS sequence"/>
</dbReference>
<name>A0AAP6EL16_9ACTN</name>
<dbReference type="AlphaFoldDB" id="A0AAP6EL16"/>